<keyword evidence="2" id="KW-0645">Protease</keyword>
<dbReference type="OrthoDB" id="10059102at2759"/>
<dbReference type="GO" id="GO:0006508">
    <property type="term" value="P:proteolysis"/>
    <property type="evidence" value="ECO:0007669"/>
    <property type="project" value="UniProtKB-KW"/>
</dbReference>
<keyword evidence="4" id="KW-0720">Serine protease</keyword>
<dbReference type="SUPFAM" id="SSF50494">
    <property type="entry name" value="Trypsin-like serine proteases"/>
    <property type="match status" value="1"/>
</dbReference>
<dbReference type="PRINTS" id="PR00722">
    <property type="entry name" value="CHYMOTRYPSIN"/>
</dbReference>
<dbReference type="PANTHER" id="PTHR24276">
    <property type="entry name" value="POLYSERASE-RELATED"/>
    <property type="match status" value="1"/>
</dbReference>
<comment type="subcellular location">
    <subcellularLocation>
        <location evidence="1">Secreted</location>
        <location evidence="1">Extracellular space</location>
    </subcellularLocation>
</comment>
<dbReference type="GeneID" id="118465379"/>
<dbReference type="AlphaFoldDB" id="A0A182FUP8"/>
<evidence type="ECO:0000256" key="5">
    <source>
        <dbReference type="ARBA" id="ARBA00023157"/>
    </source>
</evidence>
<organism evidence="7 8">
    <name type="scientific">Anopheles albimanus</name>
    <name type="common">New world malaria mosquito</name>
    <dbReference type="NCBI Taxonomy" id="7167"/>
    <lineage>
        <taxon>Eukaryota</taxon>
        <taxon>Metazoa</taxon>
        <taxon>Ecdysozoa</taxon>
        <taxon>Arthropoda</taxon>
        <taxon>Hexapoda</taxon>
        <taxon>Insecta</taxon>
        <taxon>Pterygota</taxon>
        <taxon>Neoptera</taxon>
        <taxon>Endopterygota</taxon>
        <taxon>Diptera</taxon>
        <taxon>Nematocera</taxon>
        <taxon>Culicoidea</taxon>
        <taxon>Culicidae</taxon>
        <taxon>Anophelinae</taxon>
        <taxon>Anopheles</taxon>
    </lineage>
</organism>
<dbReference type="GO" id="GO:0004252">
    <property type="term" value="F:serine-type endopeptidase activity"/>
    <property type="evidence" value="ECO:0007669"/>
    <property type="project" value="InterPro"/>
</dbReference>
<dbReference type="InterPro" id="IPR001254">
    <property type="entry name" value="Trypsin_dom"/>
</dbReference>
<evidence type="ECO:0000256" key="1">
    <source>
        <dbReference type="ARBA" id="ARBA00004239"/>
    </source>
</evidence>
<evidence type="ECO:0000256" key="2">
    <source>
        <dbReference type="ARBA" id="ARBA00022670"/>
    </source>
</evidence>
<dbReference type="Gene3D" id="2.40.10.10">
    <property type="entry name" value="Trypsin-like serine proteases"/>
    <property type="match status" value="1"/>
</dbReference>
<comment type="similarity">
    <text evidence="6">Belongs to the peptidase S1 family. CLIP subfamily.</text>
</comment>
<evidence type="ECO:0000313" key="7">
    <source>
        <dbReference type="EnsemblMetazoa" id="AALB010283-PA"/>
    </source>
</evidence>
<protein>
    <submittedName>
        <fullName evidence="7">Uncharacterized protein</fullName>
    </submittedName>
</protein>
<dbReference type="VEuPathDB" id="VectorBase:AALB010283"/>
<dbReference type="InterPro" id="IPR001314">
    <property type="entry name" value="Peptidase_S1A"/>
</dbReference>
<evidence type="ECO:0000256" key="4">
    <source>
        <dbReference type="ARBA" id="ARBA00022825"/>
    </source>
</evidence>
<sequence>MKQVISVLVIVIGLSGTSFAASLGSPSATVSGRIIGGTNATINNYPFMMMLYGQLPTNVYALCGASVISPYHALTAAHCFYGKNISKVYLRVGSSYQNAGGTLYTAKNYTVHPGYNPSNSDNDAAVVLVTKSFLSVPGTQSIPLQNNEPAASTTCYALGWGNTSPNGPVAEILQLGNYTIQTQSVCNQLLGTGRVTAQMYCATATKGRVCLGDSGGPLVCGGRVHGIVSFGKSQCPANTAEVFAKVPSASIRNFIRQVSGI</sequence>
<dbReference type="InterPro" id="IPR009003">
    <property type="entry name" value="Peptidase_S1_PA"/>
</dbReference>
<dbReference type="STRING" id="7167.A0A182FUP8"/>
<proteinExistence type="inferred from homology"/>
<dbReference type="Proteomes" id="UP000069272">
    <property type="component" value="Chromosome 3R"/>
</dbReference>
<dbReference type="PANTHER" id="PTHR24276:SF98">
    <property type="entry name" value="FI18310P1-RELATED"/>
    <property type="match status" value="1"/>
</dbReference>
<keyword evidence="8" id="KW-1185">Reference proteome</keyword>
<evidence type="ECO:0000313" key="8">
    <source>
        <dbReference type="Proteomes" id="UP000069272"/>
    </source>
</evidence>
<dbReference type="PROSITE" id="PS00134">
    <property type="entry name" value="TRYPSIN_HIS"/>
    <property type="match status" value="1"/>
</dbReference>
<dbReference type="Pfam" id="PF00089">
    <property type="entry name" value="Trypsin"/>
    <property type="match status" value="1"/>
</dbReference>
<dbReference type="KEGG" id="aali:118465379"/>
<reference evidence="7" key="2">
    <citation type="submission" date="2022-08" db="UniProtKB">
        <authorList>
            <consortium name="EnsemblMetazoa"/>
        </authorList>
    </citation>
    <scope>IDENTIFICATION</scope>
    <source>
        <strain evidence="7">STECLA/ALBI9_A</strain>
    </source>
</reference>
<keyword evidence="5" id="KW-1015">Disulfide bond</keyword>
<evidence type="ECO:0000256" key="3">
    <source>
        <dbReference type="ARBA" id="ARBA00022801"/>
    </source>
</evidence>
<keyword evidence="3" id="KW-0378">Hydrolase</keyword>
<evidence type="ECO:0000256" key="6">
    <source>
        <dbReference type="ARBA" id="ARBA00024195"/>
    </source>
</evidence>
<dbReference type="GO" id="GO:0005576">
    <property type="term" value="C:extracellular region"/>
    <property type="evidence" value="ECO:0007669"/>
    <property type="project" value="UniProtKB-SubCell"/>
</dbReference>
<dbReference type="FunFam" id="2.40.10.10:FF:000036">
    <property type="entry name" value="Trypsin beta"/>
    <property type="match status" value="1"/>
</dbReference>
<dbReference type="PROSITE" id="PS50240">
    <property type="entry name" value="TRYPSIN_DOM"/>
    <property type="match status" value="1"/>
</dbReference>
<dbReference type="InterPro" id="IPR050430">
    <property type="entry name" value="Peptidase_S1"/>
</dbReference>
<dbReference type="EnsemblMetazoa" id="AALB010283-RA">
    <property type="protein sequence ID" value="AALB010283-PA"/>
    <property type="gene ID" value="AALB010283"/>
</dbReference>
<name>A0A182FUP8_ANOAL</name>
<dbReference type="InterPro" id="IPR018114">
    <property type="entry name" value="TRYPSIN_HIS"/>
</dbReference>
<reference evidence="7 8" key="1">
    <citation type="journal article" date="2017" name="G3 (Bethesda)">
        <title>The Physical Genome Mapping of Anopheles albimanus Corrected Scaffold Misassemblies and Identified Interarm Rearrangements in Genus Anopheles.</title>
        <authorList>
            <person name="Artemov G.N."/>
            <person name="Peery A.N."/>
            <person name="Jiang X."/>
            <person name="Tu Z."/>
            <person name="Stegniy V.N."/>
            <person name="Sharakhova M.V."/>
            <person name="Sharakhov I.V."/>
        </authorList>
    </citation>
    <scope>NUCLEOTIDE SEQUENCE [LARGE SCALE GENOMIC DNA]</scope>
    <source>
        <strain evidence="7 8">ALBI9_A</strain>
    </source>
</reference>
<dbReference type="CDD" id="cd00190">
    <property type="entry name" value="Tryp_SPc"/>
    <property type="match status" value="1"/>
</dbReference>
<dbReference type="InterPro" id="IPR043504">
    <property type="entry name" value="Peptidase_S1_PA_chymotrypsin"/>
</dbReference>
<dbReference type="SMART" id="SM00020">
    <property type="entry name" value="Tryp_SPc"/>
    <property type="match status" value="1"/>
</dbReference>
<dbReference type="RefSeq" id="XP_035789466.1">
    <property type="nucleotide sequence ID" value="XM_035933573.1"/>
</dbReference>
<dbReference type="VEuPathDB" id="VectorBase:AALB20_038633"/>
<accession>A0A182FUP8</accession>